<comment type="similarity">
    <text evidence="1">Belongs to the peptidase C48 family.</text>
</comment>
<dbReference type="InterPro" id="IPR018289">
    <property type="entry name" value="MULE_transposase_dom"/>
</dbReference>
<dbReference type="GO" id="GO:0006508">
    <property type="term" value="P:proteolysis"/>
    <property type="evidence" value="ECO:0007669"/>
    <property type="project" value="UniProtKB-KW"/>
</dbReference>
<evidence type="ECO:0000259" key="6">
    <source>
        <dbReference type="PROSITE" id="PS50157"/>
    </source>
</evidence>
<dbReference type="EMBL" id="BGPR01036601">
    <property type="protein sequence ID" value="GBO11881.1"/>
    <property type="molecule type" value="Genomic_DNA"/>
</dbReference>
<keyword evidence="3" id="KW-0378">Hydrolase</keyword>
<dbReference type="InterPro" id="IPR038765">
    <property type="entry name" value="Papain-like_cys_pep_sf"/>
</dbReference>
<dbReference type="InterPro" id="IPR013087">
    <property type="entry name" value="Znf_C2H2_type"/>
</dbReference>
<evidence type="ECO:0000256" key="5">
    <source>
        <dbReference type="SAM" id="MobiDB-lite"/>
    </source>
</evidence>
<sequence length="1664" mass="189911">MRTLIVGDSIIKYLGDLIITKLSLCDVELKSFPGIKIEGREKKLSSFDIGSFDYILIHVGTNNSSELLSSIVSKFNRLFDTIRNLNPKIKLLISGLVPRGPNRFSYGFVSAAYGTFLSSLNIKIEAINAELKQLADLQGFYFFRRNPTNWKGCLGRDGLHLNFKGNRELAVDFVKQLEGRISTEHVYRRKSKSIMNGSGSVKMTETNTTVEVAPSEVSTFCSTESIPMLYSMVVKKKIVQNALCDEVPANTFCLSATPLSNLIPSLSPDTAESELSSTTFKPLPQLSCFITASQAPFSNLIPSLYPHAAESELSSTTFKPLPQRSRPITTQAPLSELIPSSSPLTTESELPSKPLFSCLMPSLSVPAAKSKVSSAFSKPLPRHSLRQSRSLSVFSNQMFNIKVSNSFGVLENMSELENPVDNLLKGVCTEKNGGGAISKICKVCQDSFPSYYLYKKHVQSSNCSLALSDSRKITYPRKCDKCFSTYATKSSFSNHKRSCSKKLELSNVINDSSSIADSSSSSKLALSYPIYACNVCSKTFSTKFSLNRHKEICSNPPEPLYPRMCEKCRRFFKDRNSFYRHKKNCTVNKNPVIHYCPFPSCTSSFSYLSYLNKHMLSEHQLDEVKQYVFDSMSSFQTWLEQESASTFSSFRKYSGTRKEPSKSFHYCCCNFFNQNRTLGQPRKTVRKNIKGTIPAHINCPVRICACEQSDKVEVTYYSVHNHYTGVENLKYLQLKQSTRDVIKTYLSFSVPIPKIQKMLRGELGSRDKRNFFPIKEAFVSCKVIQAYLRSSDNSMFPKDDSTSVVSIVECLREEPYDPILIFKLQNSTTLYGPSDLDYLPTSQTSFALGFQTEHQRDMLVSNSDKVLCIDSTHKTNQYDFYLINLIVPDNYGKGCPVAHFITNYLDINTMICLFSSLKVKIPGLNVNCIMTDDDQNTFEAFNVVFGPNIKHLLCKWHVFRSWSRQLYAKVSNKQLVKEMKVRLKELLNVKERDAFEKLLAEFENIHFTKSPEFVDYFKKHYCNRVQLWSASYRNFPHASTETNNYCESFHNQLKTVYFQRKFNRRIDRLIRTVLDMETESYLSYKYKEINHMPFKTHSNRYIKDRHAKSREIVDNDVIQLTNTSWLVRSQSKEVKYSVTQINDICPSSDFCFIKCLEVSCMGLCSHLYQCNYQDLKSNNLCKHIHKIHSQKMKGKITFQSDNFQVEESFSNVDSESDYNVGHTSQFEQGKSPIPNLCFELLELMKNEKVQSVMSSNVETVLRNLISGCRGVMNSSVSEKIDPIVPCLKIHPNQKLIPQTDFFKTNNKHTKQNTQKKISSKRKLEDDVDDPDSQPIKKYKFSKNKSFSTSLKYTSKPIEKVGIYNVTYGDLKSLDPFLPEDEILLIKSKFPDFVCGWLYDVVIDAFLYKLCSMQTTFTFIDSSVSQLLHGGTLNSKLFKGCLIFLPICLNHHWVLIAVHTENKIISFLDPQNKSKELPNDYVPCIKNLIRSLNANQVSDWRITLPDHILQQDTINCGLFVCYYAHQLAFQLDCKQGVSTLSFRKYVYHVLLVNAPIHKFCEAENGFELVEVGNNKSFNFKNVDINSLSDNVLYVNNIGITNYMLKSLDLFISVEEEKLLKSVSSAFQKGWLYDTIIDAFLYKCSDFAYFRAVESFFSVALLSDST</sequence>
<feature type="region of interest" description="Disordered" evidence="5">
    <location>
        <begin position="1307"/>
        <end position="1331"/>
    </location>
</feature>
<dbReference type="PANTHER" id="PTHR33977:SF1">
    <property type="entry name" value="ZINC ION BINDING PROTEIN"/>
    <property type="match status" value="1"/>
</dbReference>
<evidence type="ECO:0000259" key="7">
    <source>
        <dbReference type="PROSITE" id="PS50600"/>
    </source>
</evidence>
<feature type="domain" description="C2H2-type" evidence="6">
    <location>
        <begin position="563"/>
        <end position="591"/>
    </location>
</feature>
<keyword evidence="2" id="KW-0645">Protease</keyword>
<dbReference type="GO" id="GO:0008270">
    <property type="term" value="F:zinc ion binding"/>
    <property type="evidence" value="ECO:0007669"/>
    <property type="project" value="UniProtKB-KW"/>
</dbReference>
<evidence type="ECO:0008006" key="10">
    <source>
        <dbReference type="Google" id="ProtNLM"/>
    </source>
</evidence>
<evidence type="ECO:0000313" key="8">
    <source>
        <dbReference type="EMBL" id="GBO11881.1"/>
    </source>
</evidence>
<keyword evidence="4" id="KW-0862">Zinc</keyword>
<evidence type="ECO:0000256" key="1">
    <source>
        <dbReference type="ARBA" id="ARBA00005234"/>
    </source>
</evidence>
<evidence type="ECO:0000256" key="4">
    <source>
        <dbReference type="PROSITE-ProRule" id="PRU00042"/>
    </source>
</evidence>
<feature type="domain" description="C2H2-type" evidence="6">
    <location>
        <begin position="531"/>
        <end position="559"/>
    </location>
</feature>
<organism evidence="8 9">
    <name type="scientific">Araneus ventricosus</name>
    <name type="common">Orbweaver spider</name>
    <name type="synonym">Epeira ventricosa</name>
    <dbReference type="NCBI Taxonomy" id="182803"/>
    <lineage>
        <taxon>Eukaryota</taxon>
        <taxon>Metazoa</taxon>
        <taxon>Ecdysozoa</taxon>
        <taxon>Arthropoda</taxon>
        <taxon>Chelicerata</taxon>
        <taxon>Arachnida</taxon>
        <taxon>Araneae</taxon>
        <taxon>Araneomorphae</taxon>
        <taxon>Entelegynae</taxon>
        <taxon>Araneoidea</taxon>
        <taxon>Araneidae</taxon>
        <taxon>Araneus</taxon>
    </lineage>
</organism>
<accession>A0A4Y2UID1</accession>
<gene>
    <name evidence="8" type="ORF">AVEN_132840_1</name>
</gene>
<dbReference type="Gene3D" id="3.40.50.1110">
    <property type="entry name" value="SGNH hydrolase"/>
    <property type="match status" value="1"/>
</dbReference>
<dbReference type="Pfam" id="PF00096">
    <property type="entry name" value="zf-C2H2"/>
    <property type="match status" value="1"/>
</dbReference>
<name>A0A4Y2UID1_ARAVE</name>
<dbReference type="SUPFAM" id="SSF54001">
    <property type="entry name" value="Cysteine proteinases"/>
    <property type="match status" value="1"/>
</dbReference>
<dbReference type="InterPro" id="IPR036514">
    <property type="entry name" value="SGNH_hydro_sf"/>
</dbReference>
<dbReference type="Gene3D" id="3.30.160.60">
    <property type="entry name" value="Classic Zinc Finger"/>
    <property type="match status" value="1"/>
</dbReference>
<evidence type="ECO:0000256" key="2">
    <source>
        <dbReference type="ARBA" id="ARBA00022670"/>
    </source>
</evidence>
<dbReference type="Gene3D" id="3.40.395.10">
    <property type="entry name" value="Adenoviral Proteinase, Chain A"/>
    <property type="match status" value="1"/>
</dbReference>
<dbReference type="SUPFAM" id="SSF52266">
    <property type="entry name" value="SGNH hydrolase"/>
    <property type="match status" value="1"/>
</dbReference>
<dbReference type="InterPro" id="IPR036236">
    <property type="entry name" value="Znf_C2H2_sf"/>
</dbReference>
<evidence type="ECO:0000313" key="9">
    <source>
        <dbReference type="Proteomes" id="UP000499080"/>
    </source>
</evidence>
<dbReference type="InterPro" id="IPR003653">
    <property type="entry name" value="Peptidase_C48_C"/>
</dbReference>
<reference evidence="8 9" key="1">
    <citation type="journal article" date="2019" name="Sci. Rep.">
        <title>Orb-weaving spider Araneus ventricosus genome elucidates the spidroin gene catalogue.</title>
        <authorList>
            <person name="Kono N."/>
            <person name="Nakamura H."/>
            <person name="Ohtoshi R."/>
            <person name="Moran D.A.P."/>
            <person name="Shinohara A."/>
            <person name="Yoshida Y."/>
            <person name="Fujiwara M."/>
            <person name="Mori M."/>
            <person name="Tomita M."/>
            <person name="Arakawa K."/>
        </authorList>
    </citation>
    <scope>NUCLEOTIDE SEQUENCE [LARGE SCALE GENOMIC DNA]</scope>
</reference>
<dbReference type="SUPFAM" id="SSF57667">
    <property type="entry name" value="beta-beta-alpha zinc fingers"/>
    <property type="match status" value="1"/>
</dbReference>
<dbReference type="OrthoDB" id="10031901at2759"/>
<comment type="caution">
    <text evidence="8">The sequence shown here is derived from an EMBL/GenBank/DDBJ whole genome shotgun (WGS) entry which is preliminary data.</text>
</comment>
<dbReference type="GO" id="GO:0008234">
    <property type="term" value="F:cysteine-type peptidase activity"/>
    <property type="evidence" value="ECO:0007669"/>
    <property type="project" value="InterPro"/>
</dbReference>
<dbReference type="PROSITE" id="PS50600">
    <property type="entry name" value="ULP_PROTEASE"/>
    <property type="match status" value="1"/>
</dbReference>
<feature type="domain" description="Ubiquitin-like protease family profile" evidence="7">
    <location>
        <begin position="1363"/>
        <end position="1526"/>
    </location>
</feature>
<keyword evidence="4" id="KW-0479">Metal-binding</keyword>
<keyword evidence="9" id="KW-1185">Reference proteome</keyword>
<dbReference type="SMART" id="SM00355">
    <property type="entry name" value="ZnF_C2H2"/>
    <property type="match status" value="5"/>
</dbReference>
<dbReference type="PANTHER" id="PTHR33977">
    <property type="entry name" value="ZINC ION BINDING PROTEIN"/>
    <property type="match status" value="1"/>
</dbReference>
<dbReference type="PROSITE" id="PS00028">
    <property type="entry name" value="ZINC_FINGER_C2H2_1"/>
    <property type="match status" value="1"/>
</dbReference>
<keyword evidence="4" id="KW-0863">Zinc-finger</keyword>
<dbReference type="Proteomes" id="UP000499080">
    <property type="component" value="Unassembled WGS sequence"/>
</dbReference>
<dbReference type="PROSITE" id="PS50157">
    <property type="entry name" value="ZINC_FINGER_C2H2_2"/>
    <property type="match status" value="2"/>
</dbReference>
<proteinExistence type="inferred from homology"/>
<evidence type="ECO:0000256" key="3">
    <source>
        <dbReference type="ARBA" id="ARBA00022801"/>
    </source>
</evidence>
<protein>
    <recommendedName>
        <fullName evidence="10">C2H2-type domain-containing protein</fullName>
    </recommendedName>
</protein>
<dbReference type="Pfam" id="PF10551">
    <property type="entry name" value="MULE"/>
    <property type="match status" value="1"/>
</dbReference>